<dbReference type="Gene3D" id="3.30.300.30">
    <property type="match status" value="1"/>
</dbReference>
<evidence type="ECO:0000256" key="1">
    <source>
        <dbReference type="PROSITE-ProRule" id="PRU00023"/>
    </source>
</evidence>
<dbReference type="PROSITE" id="PS50297">
    <property type="entry name" value="ANK_REP_REGION"/>
    <property type="match status" value="2"/>
</dbReference>
<dbReference type="InterPro" id="IPR002110">
    <property type="entry name" value="Ankyrin_rpt"/>
</dbReference>
<dbReference type="EMBL" id="BLLK01000022">
    <property type="protein sequence ID" value="GFH46209.1"/>
    <property type="molecule type" value="Genomic_DNA"/>
</dbReference>
<dbReference type="InterPro" id="IPR045851">
    <property type="entry name" value="AMP-bd_C_sf"/>
</dbReference>
<dbReference type="SUPFAM" id="SSF56801">
    <property type="entry name" value="Acetyl-CoA synthetase-like"/>
    <property type="match status" value="1"/>
</dbReference>
<dbReference type="InterPro" id="IPR000873">
    <property type="entry name" value="AMP-dep_synth/lig_dom"/>
</dbReference>
<dbReference type="Proteomes" id="UP001054902">
    <property type="component" value="Unassembled WGS sequence"/>
</dbReference>
<keyword evidence="1" id="KW-0040">ANK repeat</keyword>
<reference evidence="3 4" key="1">
    <citation type="journal article" date="2021" name="Sci. Rep.">
        <title>The genome of the diatom Chaetoceros tenuissimus carries an ancient integrated fragment of an extant virus.</title>
        <authorList>
            <person name="Hongo Y."/>
            <person name="Kimura K."/>
            <person name="Takaki Y."/>
            <person name="Yoshida Y."/>
            <person name="Baba S."/>
            <person name="Kobayashi G."/>
            <person name="Nagasaki K."/>
            <person name="Hano T."/>
            <person name="Tomaru Y."/>
        </authorList>
    </citation>
    <scope>NUCLEOTIDE SEQUENCE [LARGE SCALE GENOMIC DNA]</scope>
    <source>
        <strain evidence="3 4">NIES-3715</strain>
    </source>
</reference>
<name>A0AAD3CID8_9STRA</name>
<dbReference type="Pfam" id="PF00023">
    <property type="entry name" value="Ank"/>
    <property type="match status" value="1"/>
</dbReference>
<evidence type="ECO:0000313" key="3">
    <source>
        <dbReference type="EMBL" id="GFH46209.1"/>
    </source>
</evidence>
<keyword evidence="4" id="KW-1185">Reference proteome</keyword>
<dbReference type="PANTHER" id="PTHR45527:SF1">
    <property type="entry name" value="FATTY ACID SYNTHASE"/>
    <property type="match status" value="1"/>
</dbReference>
<dbReference type="InterPro" id="IPR020845">
    <property type="entry name" value="AMP-binding_CS"/>
</dbReference>
<dbReference type="SUPFAM" id="SSF48403">
    <property type="entry name" value="Ankyrin repeat"/>
    <property type="match status" value="1"/>
</dbReference>
<dbReference type="InterPro" id="IPR036770">
    <property type="entry name" value="Ankyrin_rpt-contain_sf"/>
</dbReference>
<dbReference type="InterPro" id="IPR042099">
    <property type="entry name" value="ANL_N_sf"/>
</dbReference>
<sequence>MTFLDKFAQEKFDRILKILCKQDETFDYQKASIKWQNISSDCIYWDAKNWSRNNEGNETIITYETLVDMIHTVRNVLQGTLSDWSSTSQPVISISIPEGCYLPIATLSILATDMLQTDSDKAAVMLPLDPDEGKDRLVHMIIDAKPSIILCARELDEEKLKDAVKSAQAKDVDYQPIVYNLQEILSEGMNSPASTSNLDSKTTKNRISHIVYTSGTTGNPKGCISSLSSLLYYIHAKNKAYGITETSNVFLASALPFDPCLSDVIATFSANATLCISSRQAMQNSLASILINLEATHILCTPSLWSGVEGETKGVLGKLKVVALGGEMIPARIRRFWGRQRASLEDRSCQNMKLFCTYGVTEACVYQTITEVFCDDPVPAKGQEIGLPLDGINVEIWREREDGSKFSPEVLPPMMLGEIVLVGTQLDCYSGYLNLPKITQERFVEIDGKIYYRTGDQGQLSTCGRLDILGRICGEEGQIKINGIRVELGEIEHAIVEQSVEDFEIVKSCVVQVETFDEGERKKLIAYCVLSTKCNMELGLKSFPKEGLIVGPSPLLSYLRAKATKRVRKACIPSTFILIEKVPLTRTGKIARNTLPPVEECSTLQDALVSTDEETIHLSSYKRCGKFVAREIAECLNLQPSQIKMITTTSSFAMLGGDSLAATRIVRALYALHHNLNNSRQLGGEFGSLGGAFDALYLIRSTNLGEYVDFLDSSGVLDESQEQIKDFENIVEKPDFTNDAAKELYDALVQAVTMDQTMIAIGLLQEGADPNHNQNNKRLGKTKGGRTEVKESFSSSPIHLACLKGNLELVEALIKIGKCNVKRPDAAGSYPLHLACSGLGQGIQSNTHYDEAEDKNRLEIVKILLRENVPLAMKNSTKQNCLHCATRGGYILLLQFLLDQWKNDDRIKAVKQWGAKVDWQDRWFRSPVHWAVLHGNVKVLEILLKAGCSPNPPKPRRSPDSRTSGKVEFPIETCQRLYEGTEIGDQIKSLLNRFMDCS</sequence>
<dbReference type="PROSITE" id="PS00455">
    <property type="entry name" value="AMP_BINDING"/>
    <property type="match status" value="1"/>
</dbReference>
<dbReference type="GO" id="GO:0043041">
    <property type="term" value="P:amino acid activation for nonribosomal peptide biosynthetic process"/>
    <property type="evidence" value="ECO:0007669"/>
    <property type="project" value="TreeGrafter"/>
</dbReference>
<accession>A0AAD3CID8</accession>
<dbReference type="Pfam" id="PF12796">
    <property type="entry name" value="Ank_2"/>
    <property type="match status" value="1"/>
</dbReference>
<organism evidence="3 4">
    <name type="scientific">Chaetoceros tenuissimus</name>
    <dbReference type="NCBI Taxonomy" id="426638"/>
    <lineage>
        <taxon>Eukaryota</taxon>
        <taxon>Sar</taxon>
        <taxon>Stramenopiles</taxon>
        <taxon>Ochrophyta</taxon>
        <taxon>Bacillariophyta</taxon>
        <taxon>Coscinodiscophyceae</taxon>
        <taxon>Chaetocerotophycidae</taxon>
        <taxon>Chaetocerotales</taxon>
        <taxon>Chaetocerotaceae</taxon>
        <taxon>Chaetoceros</taxon>
    </lineage>
</organism>
<comment type="caution">
    <text evidence="3">The sequence shown here is derived from an EMBL/GenBank/DDBJ whole genome shotgun (WGS) entry which is preliminary data.</text>
</comment>
<dbReference type="InterPro" id="IPR006162">
    <property type="entry name" value="Ppantetheine_attach_site"/>
</dbReference>
<dbReference type="PROSITE" id="PS00012">
    <property type="entry name" value="PHOSPHOPANTETHEINE"/>
    <property type="match status" value="1"/>
</dbReference>
<feature type="repeat" description="ANK" evidence="1">
    <location>
        <begin position="925"/>
        <end position="955"/>
    </location>
</feature>
<dbReference type="Gene3D" id="1.25.40.20">
    <property type="entry name" value="Ankyrin repeat-containing domain"/>
    <property type="match status" value="2"/>
</dbReference>
<dbReference type="SMART" id="SM00248">
    <property type="entry name" value="ANK"/>
    <property type="match status" value="5"/>
</dbReference>
<gene>
    <name evidence="3" type="ORF">CTEN210_02683</name>
</gene>
<protein>
    <recommendedName>
        <fullName evidence="2">AMP-dependent synthetase/ligase domain-containing protein</fullName>
    </recommendedName>
</protein>
<dbReference type="Gene3D" id="3.40.50.12780">
    <property type="entry name" value="N-terminal domain of ligase-like"/>
    <property type="match status" value="1"/>
</dbReference>
<feature type="repeat" description="ANK" evidence="1">
    <location>
        <begin position="793"/>
        <end position="817"/>
    </location>
</feature>
<proteinExistence type="predicted"/>
<dbReference type="GO" id="GO:0044550">
    <property type="term" value="P:secondary metabolite biosynthetic process"/>
    <property type="evidence" value="ECO:0007669"/>
    <property type="project" value="TreeGrafter"/>
</dbReference>
<feature type="domain" description="AMP-dependent synthetase/ligase" evidence="2">
    <location>
        <begin position="123"/>
        <end position="425"/>
    </location>
</feature>
<evidence type="ECO:0000313" key="4">
    <source>
        <dbReference type="Proteomes" id="UP001054902"/>
    </source>
</evidence>
<dbReference type="GO" id="GO:0031177">
    <property type="term" value="F:phosphopantetheine binding"/>
    <property type="evidence" value="ECO:0007669"/>
    <property type="project" value="TreeGrafter"/>
</dbReference>
<dbReference type="PANTHER" id="PTHR45527">
    <property type="entry name" value="NONRIBOSOMAL PEPTIDE SYNTHETASE"/>
    <property type="match status" value="1"/>
</dbReference>
<evidence type="ECO:0000259" key="2">
    <source>
        <dbReference type="Pfam" id="PF00501"/>
    </source>
</evidence>
<dbReference type="AlphaFoldDB" id="A0AAD3CID8"/>
<dbReference type="Pfam" id="PF00501">
    <property type="entry name" value="AMP-binding"/>
    <property type="match status" value="1"/>
</dbReference>
<dbReference type="GO" id="GO:0005737">
    <property type="term" value="C:cytoplasm"/>
    <property type="evidence" value="ECO:0007669"/>
    <property type="project" value="TreeGrafter"/>
</dbReference>
<dbReference type="PROSITE" id="PS50088">
    <property type="entry name" value="ANK_REPEAT"/>
    <property type="match status" value="2"/>
</dbReference>